<dbReference type="EMBL" id="JASBWR010000026">
    <property type="protein sequence ID" value="KAJ9107036.1"/>
    <property type="molecule type" value="Genomic_DNA"/>
</dbReference>
<comment type="caution">
    <text evidence="1">The sequence shown here is derived from an EMBL/GenBank/DDBJ whole genome shotgun (WGS) entry which is preliminary data.</text>
</comment>
<evidence type="ECO:0000313" key="2">
    <source>
        <dbReference type="Proteomes" id="UP001241377"/>
    </source>
</evidence>
<name>A0ACC2W849_9TREE</name>
<gene>
    <name evidence="1" type="ORF">QFC19_002905</name>
</gene>
<protein>
    <submittedName>
        <fullName evidence="1">Uncharacterized protein</fullName>
    </submittedName>
</protein>
<dbReference type="Proteomes" id="UP001241377">
    <property type="component" value="Unassembled WGS sequence"/>
</dbReference>
<proteinExistence type="predicted"/>
<evidence type="ECO:0000313" key="1">
    <source>
        <dbReference type="EMBL" id="KAJ9107036.1"/>
    </source>
</evidence>
<reference evidence="1" key="1">
    <citation type="submission" date="2023-04" db="EMBL/GenBank/DDBJ databases">
        <title>Draft Genome sequencing of Naganishia species isolated from polar environments using Oxford Nanopore Technology.</title>
        <authorList>
            <person name="Leo P."/>
            <person name="Venkateswaran K."/>
        </authorList>
    </citation>
    <scope>NUCLEOTIDE SEQUENCE</scope>
    <source>
        <strain evidence="1">MNA-CCFEE 5261</strain>
    </source>
</reference>
<accession>A0ACC2W849</accession>
<organism evidence="1 2">
    <name type="scientific">Naganishia cerealis</name>
    <dbReference type="NCBI Taxonomy" id="610337"/>
    <lineage>
        <taxon>Eukaryota</taxon>
        <taxon>Fungi</taxon>
        <taxon>Dikarya</taxon>
        <taxon>Basidiomycota</taxon>
        <taxon>Agaricomycotina</taxon>
        <taxon>Tremellomycetes</taxon>
        <taxon>Filobasidiales</taxon>
        <taxon>Filobasidiaceae</taxon>
        <taxon>Naganishia</taxon>
    </lineage>
</organism>
<keyword evidence="2" id="KW-1185">Reference proteome</keyword>
<sequence>MGSESREHRRNRSRERSRSPSRREDREHRKDKKPKDDKRRSEDKDHPRRSRRDGSDAEEEERKHKRRKERGEDELEERERRKKEKKREKDGDKHDKKKDKQRKRGEEEEGVKVVDDDNDDDMWVEKDIDAEVSKDRVLALYLLLTVLHIQNAISTIPTADSLLLRSNASTNSGNVPLPPSIAAETATAADLRREDWMLDPTQLRIPGLEVDSSSGSIVKRPDIPIPHSAKVGGSSDSELRSGYADIAGGGGGIAGADDLTDGYGERSGGGRTLGGGVDFFGSLGTERKRKDPNENKPDPNKVRWFYRAREIRVHTFRRIAQLVISRYELNTQLIEGKSVEEYAQTEKKKVVPGSAGSQWRMMKLRKVQEQADEESRPLEDVALERYGNMEDYQEALDERKALDEKESRRSARRGVNPDGSNSRSDSNASGYGTPSNTSRRFVFTTDEGASSRPSSRAGFRRPGEDGRFETAANSQRAGSPGASAKPGISTPAAKPKGTGKFDTPKSSTPIPSVLTPHHLLKRNPMSSNSVPAGSSDNGINVSDSTASIPPLSAAELNVLQAKVLKARLMDDPEADDLETRYEQEAKRSREHSGGGDAGAGFWKGNASGVEGQLGRESDSQNANRTEIQVLPTLDIHGRLYDIGTSGGVHEQKVLPGNRKPNLNKKVETRDPKTGEVVRINADDDDVTLGELVRQERFGAGANDQKNLDAALANAIATDAKYEADLDYMDDNVEKLARRKMKSDAMKRAFAINDYAKTKKALDTCAFCYQDDTPPKAHIIAMGHRTYLACTQTEELVDGHCLIVPLQHHLSMLEMDDDEWDEVRNFMKCLMQMFAKENKGVVFFETVISLKHQKHSYIEAIPLPANQFADAPAYFRESILASESEWSQHKKLIDFSERPGGFRRAMVPNLPYFMVQWDHKGEQGYGHVIEGTDDAPGGGMDDEDSGMVHEGDTGGGEFPRYFAQEIIGNMLGLEPRLWRKPRRVDPKLNQARKARLGNKFQPFNWTLQLQGQ</sequence>